<dbReference type="PANTHER" id="PTHR24305:SF166">
    <property type="entry name" value="CYTOCHROME P450 12A4, MITOCHONDRIAL-RELATED"/>
    <property type="match status" value="1"/>
</dbReference>
<dbReference type="InterPro" id="IPR036396">
    <property type="entry name" value="Cyt_P450_sf"/>
</dbReference>
<dbReference type="InterPro" id="IPR002401">
    <property type="entry name" value="Cyt_P450_E_grp-I"/>
</dbReference>
<accession>A0ABQ2MXR8</accession>
<dbReference type="Pfam" id="PF00067">
    <property type="entry name" value="p450"/>
    <property type="match status" value="1"/>
</dbReference>
<gene>
    <name evidence="2" type="ORF">GCM10012286_80930</name>
</gene>
<name>A0ABQ2MXR8_9ACTN</name>
<sequence length="385" mass="42688">MGDKRRFRRDPLEYIDGLRRRSTTGIIQLPWGEYCVSDADLAHRLLRDPEFHAGKSDFFGELLPTREAQVAVGHAVRDVLRAGVPQYQAELARAVTEMSSTSRWPESGNRLVHRCVAGLLLHPVSTPAATRRLADQAARRGVVFHAPRMWQRVRAEVWRARLVAALTEEVRQRREHPVGQARDVLDAVLGACPPAEVSDRAVAELHVMMHRAIVVPLSASLAWSVLLACLHHTADSPWPWPADQVVREALRHRPMPWMLARGVPCPVEVGGVAFQAGDLLSVSPYLTHHDEQQWSDPDAFRPERWQEPGDHGCFITFGAGPFTCAGAAVAQTLLTESLTALTRDTRLSVTGGDTRAAMAEGNVPRPFTLCRTPMPSRTGHNTGRR</sequence>
<dbReference type="PANTHER" id="PTHR24305">
    <property type="entry name" value="CYTOCHROME P450"/>
    <property type="match status" value="1"/>
</dbReference>
<dbReference type="CDD" id="cd00302">
    <property type="entry name" value="cytochrome_P450"/>
    <property type="match status" value="1"/>
</dbReference>
<comment type="caution">
    <text evidence="2">The sequence shown here is derived from an EMBL/GenBank/DDBJ whole genome shotgun (WGS) entry which is preliminary data.</text>
</comment>
<evidence type="ECO:0000256" key="1">
    <source>
        <dbReference type="ARBA" id="ARBA00010617"/>
    </source>
</evidence>
<evidence type="ECO:0000313" key="3">
    <source>
        <dbReference type="Proteomes" id="UP000656881"/>
    </source>
</evidence>
<organism evidence="2 3">
    <name type="scientific">Streptomyces lasiicapitis</name>
    <dbReference type="NCBI Taxonomy" id="1923961"/>
    <lineage>
        <taxon>Bacteria</taxon>
        <taxon>Bacillati</taxon>
        <taxon>Actinomycetota</taxon>
        <taxon>Actinomycetes</taxon>
        <taxon>Kitasatosporales</taxon>
        <taxon>Streptomycetaceae</taxon>
        <taxon>Streptomyces</taxon>
    </lineage>
</organism>
<reference evidence="3" key="1">
    <citation type="journal article" date="2019" name="Int. J. Syst. Evol. Microbiol.">
        <title>The Global Catalogue of Microorganisms (GCM) 10K type strain sequencing project: providing services to taxonomists for standard genome sequencing and annotation.</title>
        <authorList>
            <consortium name="The Broad Institute Genomics Platform"/>
            <consortium name="The Broad Institute Genome Sequencing Center for Infectious Disease"/>
            <person name="Wu L."/>
            <person name="Ma J."/>
        </authorList>
    </citation>
    <scope>NUCLEOTIDE SEQUENCE [LARGE SCALE GENOMIC DNA]</scope>
    <source>
        <strain evidence="3">CGMCC 4.7349</strain>
    </source>
</reference>
<proteinExistence type="inferred from homology"/>
<dbReference type="Proteomes" id="UP000656881">
    <property type="component" value="Unassembled WGS sequence"/>
</dbReference>
<dbReference type="PRINTS" id="PR00463">
    <property type="entry name" value="EP450I"/>
</dbReference>
<dbReference type="EMBL" id="BMNG01000028">
    <property type="protein sequence ID" value="GGO59406.1"/>
    <property type="molecule type" value="Genomic_DNA"/>
</dbReference>
<dbReference type="InterPro" id="IPR050121">
    <property type="entry name" value="Cytochrome_P450_monoxygenase"/>
</dbReference>
<evidence type="ECO:0000313" key="2">
    <source>
        <dbReference type="EMBL" id="GGO59406.1"/>
    </source>
</evidence>
<dbReference type="SUPFAM" id="SSF48264">
    <property type="entry name" value="Cytochrome P450"/>
    <property type="match status" value="1"/>
</dbReference>
<protein>
    <submittedName>
        <fullName evidence="2">Cytochrome P450</fullName>
    </submittedName>
</protein>
<dbReference type="InterPro" id="IPR001128">
    <property type="entry name" value="Cyt_P450"/>
</dbReference>
<keyword evidence="3" id="KW-1185">Reference proteome</keyword>
<dbReference type="Gene3D" id="1.10.630.10">
    <property type="entry name" value="Cytochrome P450"/>
    <property type="match status" value="1"/>
</dbReference>
<comment type="similarity">
    <text evidence="1">Belongs to the cytochrome P450 family.</text>
</comment>